<dbReference type="InterPro" id="IPR029016">
    <property type="entry name" value="GAF-like_dom_sf"/>
</dbReference>
<dbReference type="SUPFAM" id="SSF46785">
    <property type="entry name" value="Winged helix' DNA-binding domain"/>
    <property type="match status" value="1"/>
</dbReference>
<dbReference type="SUPFAM" id="SSF55781">
    <property type="entry name" value="GAF domain-like"/>
    <property type="match status" value="1"/>
</dbReference>
<dbReference type="CDD" id="cd00090">
    <property type="entry name" value="HTH_ARSR"/>
    <property type="match status" value="1"/>
</dbReference>
<dbReference type="InterPro" id="IPR005471">
    <property type="entry name" value="Tscrpt_reg_IclR_N"/>
</dbReference>
<proteinExistence type="predicted"/>
<dbReference type="EMBL" id="JBHSZG010000002">
    <property type="protein sequence ID" value="MFC7137722.1"/>
    <property type="molecule type" value="Genomic_DNA"/>
</dbReference>
<organism evidence="5 6">
    <name type="scientific">Halobaculum litoreum</name>
    <dbReference type="NCBI Taxonomy" id="3031998"/>
    <lineage>
        <taxon>Archaea</taxon>
        <taxon>Methanobacteriati</taxon>
        <taxon>Methanobacteriota</taxon>
        <taxon>Stenosarchaea group</taxon>
        <taxon>Halobacteria</taxon>
        <taxon>Halobacteriales</taxon>
        <taxon>Haloferacaceae</taxon>
        <taxon>Halobaculum</taxon>
    </lineage>
</organism>
<feature type="domain" description="IclR-ED" evidence="4">
    <location>
        <begin position="97"/>
        <end position="280"/>
    </location>
</feature>
<dbReference type="InterPro" id="IPR036388">
    <property type="entry name" value="WH-like_DNA-bd_sf"/>
</dbReference>
<dbReference type="SMART" id="SM00346">
    <property type="entry name" value="HTH_ICLR"/>
    <property type="match status" value="1"/>
</dbReference>
<keyword evidence="3" id="KW-0804">Transcription</keyword>
<name>A0ABD5XRI7_9EURY</name>
<evidence type="ECO:0000259" key="4">
    <source>
        <dbReference type="PROSITE" id="PS51078"/>
    </source>
</evidence>
<dbReference type="AlphaFoldDB" id="A0ABD5XRI7"/>
<dbReference type="GO" id="GO:0006355">
    <property type="term" value="P:regulation of DNA-templated transcription"/>
    <property type="evidence" value="ECO:0007669"/>
    <property type="project" value="UniProtKB-ARBA"/>
</dbReference>
<dbReference type="InterPro" id="IPR014757">
    <property type="entry name" value="Tscrpt_reg_IclR_C"/>
</dbReference>
<reference evidence="5 6" key="1">
    <citation type="journal article" date="2019" name="Int. J. Syst. Evol. Microbiol.">
        <title>The Global Catalogue of Microorganisms (GCM) 10K type strain sequencing project: providing services to taxonomists for standard genome sequencing and annotation.</title>
        <authorList>
            <consortium name="The Broad Institute Genomics Platform"/>
            <consortium name="The Broad Institute Genome Sequencing Center for Infectious Disease"/>
            <person name="Wu L."/>
            <person name="Ma J."/>
        </authorList>
    </citation>
    <scope>NUCLEOTIDE SEQUENCE [LARGE SCALE GENOMIC DNA]</scope>
    <source>
        <strain evidence="5 6">DT92</strain>
    </source>
</reference>
<protein>
    <submittedName>
        <fullName evidence="5">IclR family transcriptional regulator</fullName>
    </submittedName>
</protein>
<dbReference type="InterPro" id="IPR011991">
    <property type="entry name" value="ArsR-like_HTH"/>
</dbReference>
<dbReference type="Proteomes" id="UP001596368">
    <property type="component" value="Unassembled WGS sequence"/>
</dbReference>
<dbReference type="InterPro" id="IPR036390">
    <property type="entry name" value="WH_DNA-bd_sf"/>
</dbReference>
<dbReference type="Pfam" id="PF01614">
    <property type="entry name" value="IclR_C"/>
    <property type="match status" value="1"/>
</dbReference>
<sequence length="281" mass="31288">MRVATPRDRRRTRSLLGNTIAGVPRRDPNGWRSWRNDRDRRDAVRAVGRAPRRGEAGVSALAARLELSKSAVHKHLKTLEQHGYVHNTDGTYRLGLKFLEYGGKVRDASRIYDLGRRKVSELAAEIDELVILSVREFDAGVFLYRENDQYNLKETIPLGNRFHLHQNGAGKAMLAELPDAEIDRIIGEGLPGSTPRTITDGAALWDEIEIIRDRGFAVNRGERDPEVSAISAAVTDPTTDTVGAISVSLPTNVAAQEEFMESYPEKITQTASRLSLQLRHG</sequence>
<accession>A0ABD5XRI7</accession>
<dbReference type="PANTHER" id="PTHR30136:SF35">
    <property type="entry name" value="HTH-TYPE TRANSCRIPTIONAL REGULATOR RV1719"/>
    <property type="match status" value="1"/>
</dbReference>
<evidence type="ECO:0000256" key="3">
    <source>
        <dbReference type="ARBA" id="ARBA00023163"/>
    </source>
</evidence>
<evidence type="ECO:0000313" key="5">
    <source>
        <dbReference type="EMBL" id="MFC7137722.1"/>
    </source>
</evidence>
<dbReference type="GO" id="GO:0003677">
    <property type="term" value="F:DNA binding"/>
    <property type="evidence" value="ECO:0007669"/>
    <property type="project" value="UniProtKB-KW"/>
</dbReference>
<comment type="caution">
    <text evidence="5">The sequence shown here is derived from an EMBL/GenBank/DDBJ whole genome shotgun (WGS) entry which is preliminary data.</text>
</comment>
<dbReference type="Gene3D" id="1.10.10.10">
    <property type="entry name" value="Winged helix-like DNA-binding domain superfamily/Winged helix DNA-binding domain"/>
    <property type="match status" value="1"/>
</dbReference>
<keyword evidence="1" id="KW-0805">Transcription regulation</keyword>
<evidence type="ECO:0000313" key="6">
    <source>
        <dbReference type="Proteomes" id="UP001596368"/>
    </source>
</evidence>
<evidence type="ECO:0000256" key="2">
    <source>
        <dbReference type="ARBA" id="ARBA00023125"/>
    </source>
</evidence>
<evidence type="ECO:0000256" key="1">
    <source>
        <dbReference type="ARBA" id="ARBA00023015"/>
    </source>
</evidence>
<keyword evidence="2" id="KW-0238">DNA-binding</keyword>
<dbReference type="InterPro" id="IPR050707">
    <property type="entry name" value="HTH_MetabolicPath_Reg"/>
</dbReference>
<dbReference type="PROSITE" id="PS51078">
    <property type="entry name" value="ICLR_ED"/>
    <property type="match status" value="1"/>
</dbReference>
<dbReference type="Pfam" id="PF09339">
    <property type="entry name" value="HTH_IclR"/>
    <property type="match status" value="1"/>
</dbReference>
<gene>
    <name evidence="5" type="ORF">ACFQRB_17130</name>
</gene>
<keyword evidence="6" id="KW-1185">Reference proteome</keyword>
<dbReference type="PANTHER" id="PTHR30136">
    <property type="entry name" value="HELIX-TURN-HELIX TRANSCRIPTIONAL REGULATOR, ICLR FAMILY"/>
    <property type="match status" value="1"/>
</dbReference>
<dbReference type="Gene3D" id="3.30.450.40">
    <property type="match status" value="1"/>
</dbReference>